<reference evidence="3 4" key="1">
    <citation type="submission" date="2018-06" db="EMBL/GenBank/DDBJ databases">
        <title>Draft genome sequence of Modestobacter versicolor CP153-2.</title>
        <authorList>
            <person name="Gundlapally S.R."/>
        </authorList>
    </citation>
    <scope>NUCLEOTIDE SEQUENCE [LARGE SCALE GENOMIC DNA]</scope>
    <source>
        <strain evidence="3 4">CP153-2</strain>
    </source>
</reference>
<dbReference type="SMART" id="SM00507">
    <property type="entry name" value="HNHc"/>
    <property type="match status" value="1"/>
</dbReference>
<dbReference type="Proteomes" id="UP000247602">
    <property type="component" value="Unassembled WGS sequence"/>
</dbReference>
<feature type="region of interest" description="Disordered" evidence="1">
    <location>
        <begin position="548"/>
        <end position="587"/>
    </location>
</feature>
<gene>
    <name evidence="3" type="ORF">DMO24_18475</name>
</gene>
<evidence type="ECO:0000256" key="1">
    <source>
        <dbReference type="SAM" id="MobiDB-lite"/>
    </source>
</evidence>
<dbReference type="OrthoDB" id="5188087at2"/>
<proteinExistence type="predicted"/>
<feature type="compositionally biased region" description="Pro residues" evidence="1">
    <location>
        <begin position="566"/>
        <end position="587"/>
    </location>
</feature>
<sequence length="587" mass="62986">MARARRGAGPRRTGHHHGARLARGQPVPCRRVPGPRSNRAARRRDPRPVAGTPTCSGDRAVVHRRRLCWSAGWRLGIIERVFDSIVAEAPPRAGWSDAAFAPLRAFLEQGGILLDLLREEQQAISSSQAWRARWIADFCRARPAGNDRPDTEIGAAAAATRAGRPEVLLSVSEWAVDEVAAALSVTSATAQSWMVQSLQLVHRLPATLAALEQGELTWEHATAMCQVLAPLDDDLRAEAEGRLLARLGHKTPTQLRAAAHRVVQRLDGQAITRRVQAALRARAVAVHPTGDGLGTLAVTDLPLPVLRAMEDALRQYADAASAPDDPRTRQQRMADCLVDLVLRPGEHGLAPVQAQLTVLATVRTLLGGDEPGEVGGDVVPAETVRALGLLPADDPADDPADGSAATADSAATDCTDLAHLLDTRSLCDTALAARPQIGLVDELTGQLLALTDGGGLRAGRALGPPPPTDAYRPTDPLRRFVQLRDRRCRFPGCRRPGRRCDQHHVTRWPAGDTAAENLCCLCRHHHRLVHQAPGWQLHALPAGGLRFTTPTGQVLTTWPDGHPADDAPPPGRTPRPPTGPPGDPPPF</sequence>
<dbReference type="Pfam" id="PF02720">
    <property type="entry name" value="DUF222"/>
    <property type="match status" value="1"/>
</dbReference>
<evidence type="ECO:0000313" key="4">
    <source>
        <dbReference type="Proteomes" id="UP000247602"/>
    </source>
</evidence>
<feature type="domain" description="HNH nuclease" evidence="2">
    <location>
        <begin position="476"/>
        <end position="527"/>
    </location>
</feature>
<feature type="region of interest" description="Disordered" evidence="1">
    <location>
        <begin position="1"/>
        <end position="56"/>
    </location>
</feature>
<feature type="compositionally biased region" description="Basic residues" evidence="1">
    <location>
        <begin position="1"/>
        <end position="20"/>
    </location>
</feature>
<dbReference type="CDD" id="cd00085">
    <property type="entry name" value="HNHc"/>
    <property type="match status" value="1"/>
</dbReference>
<protein>
    <recommendedName>
        <fullName evidence="2">HNH nuclease domain-containing protein</fullName>
    </recommendedName>
</protein>
<name>A0A323V6Z4_9ACTN</name>
<evidence type="ECO:0000313" key="3">
    <source>
        <dbReference type="EMBL" id="PZA19863.1"/>
    </source>
</evidence>
<dbReference type="InterPro" id="IPR003615">
    <property type="entry name" value="HNH_nuc"/>
</dbReference>
<dbReference type="InterPro" id="IPR003870">
    <property type="entry name" value="DUF222"/>
</dbReference>
<comment type="caution">
    <text evidence="3">The sequence shown here is derived from an EMBL/GenBank/DDBJ whole genome shotgun (WGS) entry which is preliminary data.</text>
</comment>
<keyword evidence="4" id="KW-1185">Reference proteome</keyword>
<dbReference type="AlphaFoldDB" id="A0A323V6Z4"/>
<dbReference type="EMBL" id="QKNV01000258">
    <property type="protein sequence ID" value="PZA19863.1"/>
    <property type="molecule type" value="Genomic_DNA"/>
</dbReference>
<organism evidence="3 4">
    <name type="scientific">Modestobacter versicolor</name>
    <dbReference type="NCBI Taxonomy" id="429133"/>
    <lineage>
        <taxon>Bacteria</taxon>
        <taxon>Bacillati</taxon>
        <taxon>Actinomycetota</taxon>
        <taxon>Actinomycetes</taxon>
        <taxon>Geodermatophilales</taxon>
        <taxon>Geodermatophilaceae</taxon>
        <taxon>Modestobacter</taxon>
    </lineage>
</organism>
<accession>A0A323V6Z4</accession>
<evidence type="ECO:0000259" key="2">
    <source>
        <dbReference type="SMART" id="SM00507"/>
    </source>
</evidence>